<evidence type="ECO:0000256" key="1">
    <source>
        <dbReference type="SAM" id="MobiDB-lite"/>
    </source>
</evidence>
<sequence length="137" mass="14630">MKVKRVLAAAVVGAAAISSVSIDAPAAPPAECGAKPQDYVGTFKFEEILAETEDGSVSKASGELTLKDDRTFDNLAKYPIFTTSFKGKYKVISPGVLLLEGKAGQMPAKQKLKATCKQGESRVDTLNNNDQTYVRES</sequence>
<reference evidence="3 4" key="1">
    <citation type="submission" date="2021-07" db="EMBL/GenBank/DDBJ databases">
        <title>Whole Genome Sequence of Nocardia Iowensis.</title>
        <authorList>
            <person name="Lamm A."/>
            <person name="Collins-Fairclough A.M."/>
            <person name="Bunk B."/>
            <person name="Sproer C."/>
        </authorList>
    </citation>
    <scope>NUCLEOTIDE SEQUENCE [LARGE SCALE GENOMIC DNA]</scope>
    <source>
        <strain evidence="3 4">NRRL 5646</strain>
    </source>
</reference>
<proteinExistence type="predicted"/>
<evidence type="ECO:0000313" key="3">
    <source>
        <dbReference type="EMBL" id="QXN94942.1"/>
    </source>
</evidence>
<dbReference type="EMBL" id="CP078145">
    <property type="protein sequence ID" value="QXN94942.1"/>
    <property type="molecule type" value="Genomic_DNA"/>
</dbReference>
<feature type="compositionally biased region" description="Polar residues" evidence="1">
    <location>
        <begin position="124"/>
        <end position="137"/>
    </location>
</feature>
<accession>A0ABX8RZ64</accession>
<dbReference type="RefSeq" id="WP_218477664.1">
    <property type="nucleotide sequence ID" value="NZ_BAABJN010000007.1"/>
</dbReference>
<feature type="chain" id="PRO_5046956460" evidence="2">
    <location>
        <begin position="27"/>
        <end position="137"/>
    </location>
</feature>
<protein>
    <submittedName>
        <fullName evidence="3">Uncharacterized protein</fullName>
    </submittedName>
</protein>
<evidence type="ECO:0000256" key="2">
    <source>
        <dbReference type="SAM" id="SignalP"/>
    </source>
</evidence>
<keyword evidence="2" id="KW-0732">Signal</keyword>
<name>A0ABX8RZ64_NOCIO</name>
<dbReference type="Proteomes" id="UP000694257">
    <property type="component" value="Chromosome"/>
</dbReference>
<keyword evidence="4" id="KW-1185">Reference proteome</keyword>
<feature type="region of interest" description="Disordered" evidence="1">
    <location>
        <begin position="114"/>
        <end position="137"/>
    </location>
</feature>
<evidence type="ECO:0000313" key="4">
    <source>
        <dbReference type="Proteomes" id="UP000694257"/>
    </source>
</evidence>
<feature type="signal peptide" evidence="2">
    <location>
        <begin position="1"/>
        <end position="26"/>
    </location>
</feature>
<organism evidence="3 4">
    <name type="scientific">Nocardia iowensis</name>
    <dbReference type="NCBI Taxonomy" id="204891"/>
    <lineage>
        <taxon>Bacteria</taxon>
        <taxon>Bacillati</taxon>
        <taxon>Actinomycetota</taxon>
        <taxon>Actinomycetes</taxon>
        <taxon>Mycobacteriales</taxon>
        <taxon>Nocardiaceae</taxon>
        <taxon>Nocardia</taxon>
    </lineage>
</organism>
<gene>
    <name evidence="3" type="ORF">KV110_18970</name>
</gene>